<dbReference type="Pfam" id="PF00009">
    <property type="entry name" value="GTP_EFTU"/>
    <property type="match status" value="1"/>
</dbReference>
<dbReference type="InterPro" id="IPR005225">
    <property type="entry name" value="Small_GTP-bd"/>
</dbReference>
<evidence type="ECO:0000313" key="3">
    <source>
        <dbReference type="Proteomes" id="UP000815325"/>
    </source>
</evidence>
<evidence type="ECO:0000313" key="2">
    <source>
        <dbReference type="EMBL" id="KAF5828042.1"/>
    </source>
</evidence>
<evidence type="ECO:0000259" key="1">
    <source>
        <dbReference type="PROSITE" id="PS51722"/>
    </source>
</evidence>
<dbReference type="Proteomes" id="UP000815325">
    <property type="component" value="Unassembled WGS sequence"/>
</dbReference>
<gene>
    <name evidence="2" type="ORF">DUNSADRAFT_18296</name>
</gene>
<keyword evidence="3" id="KW-1185">Reference proteome</keyword>
<dbReference type="SUPFAM" id="SSF52540">
    <property type="entry name" value="P-loop containing nucleoside triphosphate hydrolases"/>
    <property type="match status" value="1"/>
</dbReference>
<accession>A0ABQ7G0B1</accession>
<dbReference type="EMBL" id="MU070373">
    <property type="protein sequence ID" value="KAF5828042.1"/>
    <property type="molecule type" value="Genomic_DNA"/>
</dbReference>
<organism evidence="2 3">
    <name type="scientific">Dunaliella salina</name>
    <name type="common">Green alga</name>
    <name type="synonym">Protococcus salinus</name>
    <dbReference type="NCBI Taxonomy" id="3046"/>
    <lineage>
        <taxon>Eukaryota</taxon>
        <taxon>Viridiplantae</taxon>
        <taxon>Chlorophyta</taxon>
        <taxon>core chlorophytes</taxon>
        <taxon>Chlorophyceae</taxon>
        <taxon>CS clade</taxon>
        <taxon>Chlamydomonadales</taxon>
        <taxon>Dunaliellaceae</taxon>
        <taxon>Dunaliella</taxon>
    </lineage>
</organism>
<dbReference type="Gene3D" id="3.40.50.300">
    <property type="entry name" value="P-loop containing nucleotide triphosphate hydrolases"/>
    <property type="match status" value="1"/>
</dbReference>
<dbReference type="InterPro" id="IPR000795">
    <property type="entry name" value="T_Tr_GTP-bd_dom"/>
</dbReference>
<dbReference type="PRINTS" id="PR00315">
    <property type="entry name" value="ELONGATNFCT"/>
</dbReference>
<comment type="caution">
    <text evidence="2">The sequence shown here is derived from an EMBL/GenBank/DDBJ whole genome shotgun (WGS) entry which is preliminary data.</text>
</comment>
<dbReference type="NCBIfam" id="TIGR00231">
    <property type="entry name" value="small_GTP"/>
    <property type="match status" value="1"/>
</dbReference>
<dbReference type="PANTHER" id="PTHR42908:SF3">
    <property type="entry name" value="ELONGATION FACTOR-LIKE GTPASE 1"/>
    <property type="match status" value="1"/>
</dbReference>
<name>A0ABQ7G0B1_DUNSA</name>
<dbReference type="InterPro" id="IPR027417">
    <property type="entry name" value="P-loop_NTPase"/>
</dbReference>
<proteinExistence type="predicted"/>
<keyword evidence="2" id="KW-0378">Hydrolase</keyword>
<dbReference type="PANTHER" id="PTHR42908">
    <property type="entry name" value="TRANSLATION ELONGATION FACTOR-RELATED"/>
    <property type="match status" value="1"/>
</dbReference>
<dbReference type="PROSITE" id="PS51722">
    <property type="entry name" value="G_TR_2"/>
    <property type="match status" value="1"/>
</dbReference>
<reference evidence="2" key="1">
    <citation type="submission" date="2017-08" db="EMBL/GenBank/DDBJ databases">
        <authorList>
            <person name="Polle J.E."/>
            <person name="Barry K."/>
            <person name="Cushman J."/>
            <person name="Schmutz J."/>
            <person name="Tran D."/>
            <person name="Hathwaick L.T."/>
            <person name="Yim W.C."/>
            <person name="Jenkins J."/>
            <person name="Mckie-Krisberg Z.M."/>
            <person name="Prochnik S."/>
            <person name="Lindquist E."/>
            <person name="Dockter R.B."/>
            <person name="Adam C."/>
            <person name="Molina H."/>
            <person name="Bunkerborg J."/>
            <person name="Jin E."/>
            <person name="Buchheim M."/>
            <person name="Magnuson J."/>
        </authorList>
    </citation>
    <scope>NUCLEOTIDE SEQUENCE</scope>
    <source>
        <strain evidence="2">CCAP 19/18</strain>
    </source>
</reference>
<sequence length="206" mass="22279">MCILAHVDHGKTTLSDHLIGSNGLIHPRLMGELRYLDSLEDEQVRGITMKASSISLLYVPGAATRPQGPTGVTDTDKRENGYLFNLIDSPGHVDFCSEVSTAARLGDGALVVVDAVEGVCIQTHAVLRQAWEEKVKPCLFINKLDRLITELKLTPAEAYTRLFSIVMHCNMIMSAFHSEQYMSEADAVLAHEDAKEAAAAAAGGDG</sequence>
<feature type="domain" description="Tr-type G" evidence="1">
    <location>
        <begin position="1"/>
        <end position="206"/>
    </location>
</feature>
<protein>
    <submittedName>
        <fullName evidence="2">P-loop containing nucleoside triphosphate hydrolase protein</fullName>
    </submittedName>
</protein>
<dbReference type="GO" id="GO:0016787">
    <property type="term" value="F:hydrolase activity"/>
    <property type="evidence" value="ECO:0007669"/>
    <property type="project" value="UniProtKB-KW"/>
</dbReference>